<accession>A0A917YKP1</accession>
<reference evidence="1 2" key="1">
    <citation type="journal article" date="2014" name="Int. J. Syst. Evol. Microbiol.">
        <title>Complete genome sequence of Corynebacterium casei LMG S-19264T (=DSM 44701T), isolated from a smear-ripened cheese.</title>
        <authorList>
            <consortium name="US DOE Joint Genome Institute (JGI-PGF)"/>
            <person name="Walter F."/>
            <person name="Albersmeier A."/>
            <person name="Kalinowski J."/>
            <person name="Ruckert C."/>
        </authorList>
    </citation>
    <scope>NUCLEOTIDE SEQUENCE [LARGE SCALE GENOMIC DNA]</scope>
    <source>
        <strain evidence="1 2">CGMCC 1.7029</strain>
    </source>
</reference>
<dbReference type="Proteomes" id="UP000598196">
    <property type="component" value="Unassembled WGS sequence"/>
</dbReference>
<dbReference type="RefSeq" id="WP_146285121.1">
    <property type="nucleotide sequence ID" value="NZ_BMLP01000001.1"/>
</dbReference>
<gene>
    <name evidence="1" type="ORF">GCM10010991_11470</name>
</gene>
<dbReference type="OrthoDB" id="9803735at2"/>
<dbReference type="EMBL" id="BMLP01000001">
    <property type="protein sequence ID" value="GGO28512.1"/>
    <property type="molecule type" value="Genomic_DNA"/>
</dbReference>
<evidence type="ECO:0000313" key="1">
    <source>
        <dbReference type="EMBL" id="GGO28512.1"/>
    </source>
</evidence>
<proteinExistence type="predicted"/>
<protein>
    <submittedName>
        <fullName evidence="1">Uncharacterized protein</fullName>
    </submittedName>
</protein>
<keyword evidence="2" id="KW-1185">Reference proteome</keyword>
<evidence type="ECO:0000313" key="2">
    <source>
        <dbReference type="Proteomes" id="UP000598196"/>
    </source>
</evidence>
<sequence length="75" mass="8120">MKLEVAAKSAGVDPRPATVAEKREIVASGPSIGSVSLAEFDEDHGLVPIRLDPKDQMMMKEALICPQDWRSSTLV</sequence>
<organism evidence="1 2">
    <name type="scientific">Gemmobacter aquaticus</name>
    <dbReference type="NCBI Taxonomy" id="490185"/>
    <lineage>
        <taxon>Bacteria</taxon>
        <taxon>Pseudomonadati</taxon>
        <taxon>Pseudomonadota</taxon>
        <taxon>Alphaproteobacteria</taxon>
        <taxon>Rhodobacterales</taxon>
        <taxon>Paracoccaceae</taxon>
        <taxon>Gemmobacter</taxon>
    </lineage>
</organism>
<comment type="caution">
    <text evidence="1">The sequence shown here is derived from an EMBL/GenBank/DDBJ whole genome shotgun (WGS) entry which is preliminary data.</text>
</comment>
<name>A0A917YKP1_9RHOB</name>
<dbReference type="AlphaFoldDB" id="A0A917YKP1"/>